<evidence type="ECO:0000313" key="4">
    <source>
        <dbReference type="Proteomes" id="UP000054266"/>
    </source>
</evidence>
<feature type="region of interest" description="Disordered" evidence="1">
    <location>
        <begin position="117"/>
        <end position="159"/>
    </location>
</feature>
<name>A0A0D2E964_9EURO</name>
<protein>
    <recommendedName>
        <fullName evidence="2">SAP domain-containing protein</fullName>
    </recommendedName>
</protein>
<feature type="compositionally biased region" description="Acidic residues" evidence="1">
    <location>
        <begin position="122"/>
        <end position="141"/>
    </location>
</feature>
<evidence type="ECO:0000259" key="2">
    <source>
        <dbReference type="PROSITE" id="PS50800"/>
    </source>
</evidence>
<dbReference type="Gene3D" id="1.10.720.30">
    <property type="entry name" value="SAP domain"/>
    <property type="match status" value="1"/>
</dbReference>
<feature type="region of interest" description="Disordered" evidence="1">
    <location>
        <begin position="1"/>
        <end position="95"/>
    </location>
</feature>
<dbReference type="InterPro" id="IPR036361">
    <property type="entry name" value="SAP_dom_sf"/>
</dbReference>
<sequence length="444" mass="50011">MTRAKRKLTVVDGNIDISQPPSKRKSVDSLRGKENAGQDYASMTKDELATLLRGRGLPYSGTKETLNRRVQEDDEKTSPVDASEESSAEGTGAATSVADEFEYCTLCRPMWDIREEKRATDEDYDSEEDEGDEPEDEENPEGESGRHNESEGITPNGQRKSICGQKKCICKLPASENPEHKWLLTKQGYLMVAKLQYEVAIRDQDAIGEHFYSDFNGYGFQEVMENQLLAFNREVSKKTVQPAALWSFIEAFAWILDDTPVWFHVDDPDTVLATLRMIGGAIFTTLKVLEEHDLLGPESAVKNIALVLGVLYDRTGGWPGDQESQLEWREAMIKEAKHHGIVFQDAPYTMSTLLERDGLSGPQNGKGYSKWKNFKWLKEFTTFHRKQRKGSGPGATIGGRHYALETRQELEEARQAYNSWGYFGPDTSDYSDDEDGAILDYVGK</sequence>
<keyword evidence="4" id="KW-1185">Reference proteome</keyword>
<dbReference type="HOGENOM" id="CLU_739980_0_0_1"/>
<feature type="compositionally biased region" description="Basic and acidic residues" evidence="1">
    <location>
        <begin position="25"/>
        <end position="36"/>
    </location>
</feature>
<dbReference type="SUPFAM" id="SSF68906">
    <property type="entry name" value="SAP domain"/>
    <property type="match status" value="1"/>
</dbReference>
<gene>
    <name evidence="3" type="ORF">PV04_03090</name>
</gene>
<proteinExistence type="predicted"/>
<dbReference type="InterPro" id="IPR003034">
    <property type="entry name" value="SAP_dom"/>
</dbReference>
<evidence type="ECO:0000256" key="1">
    <source>
        <dbReference type="SAM" id="MobiDB-lite"/>
    </source>
</evidence>
<reference evidence="3 4" key="1">
    <citation type="submission" date="2015-01" db="EMBL/GenBank/DDBJ databases">
        <title>The Genome Sequence of Capronia semiimmersa CBS27337.</title>
        <authorList>
            <consortium name="The Broad Institute Genomics Platform"/>
            <person name="Cuomo C."/>
            <person name="de Hoog S."/>
            <person name="Gorbushina A."/>
            <person name="Stielow B."/>
            <person name="Teixiera M."/>
            <person name="Abouelleil A."/>
            <person name="Chapman S.B."/>
            <person name="Priest M."/>
            <person name="Young S.K."/>
            <person name="Wortman J."/>
            <person name="Nusbaum C."/>
            <person name="Birren B."/>
        </authorList>
    </citation>
    <scope>NUCLEOTIDE SEQUENCE [LARGE SCALE GENOMIC DNA]</scope>
    <source>
        <strain evidence="3 4">CBS 27337</strain>
    </source>
</reference>
<dbReference type="AlphaFoldDB" id="A0A0D2E964"/>
<feature type="domain" description="SAP" evidence="2">
    <location>
        <begin position="40"/>
        <end position="74"/>
    </location>
</feature>
<organism evidence="3 4">
    <name type="scientific">Phialophora macrospora</name>
    <dbReference type="NCBI Taxonomy" id="1851006"/>
    <lineage>
        <taxon>Eukaryota</taxon>
        <taxon>Fungi</taxon>
        <taxon>Dikarya</taxon>
        <taxon>Ascomycota</taxon>
        <taxon>Pezizomycotina</taxon>
        <taxon>Eurotiomycetes</taxon>
        <taxon>Chaetothyriomycetidae</taxon>
        <taxon>Chaetothyriales</taxon>
        <taxon>Herpotrichiellaceae</taxon>
        <taxon>Phialophora</taxon>
    </lineage>
</organism>
<dbReference type="EMBL" id="KN846957">
    <property type="protein sequence ID" value="KIW70852.1"/>
    <property type="molecule type" value="Genomic_DNA"/>
</dbReference>
<dbReference type="PROSITE" id="PS50800">
    <property type="entry name" value="SAP"/>
    <property type="match status" value="1"/>
</dbReference>
<evidence type="ECO:0000313" key="3">
    <source>
        <dbReference type="EMBL" id="KIW70852.1"/>
    </source>
</evidence>
<dbReference type="Proteomes" id="UP000054266">
    <property type="component" value="Unassembled WGS sequence"/>
</dbReference>
<accession>A0A0D2E964</accession>